<dbReference type="SMART" id="SM00304">
    <property type="entry name" value="HAMP"/>
    <property type="match status" value="1"/>
</dbReference>
<feature type="domain" description="HAMP" evidence="17">
    <location>
        <begin position="967"/>
        <end position="1019"/>
    </location>
</feature>
<feature type="transmembrane region" description="Helical" evidence="15">
    <location>
        <begin position="461"/>
        <end position="483"/>
    </location>
</feature>
<feature type="transmembrane region" description="Helical" evidence="15">
    <location>
        <begin position="369"/>
        <end position="392"/>
    </location>
</feature>
<organism evidence="18 19">
    <name type="scientific">Flaviaesturariibacter amylovorans</name>
    <dbReference type="NCBI Taxonomy" id="1084520"/>
    <lineage>
        <taxon>Bacteria</taxon>
        <taxon>Pseudomonadati</taxon>
        <taxon>Bacteroidota</taxon>
        <taxon>Chitinophagia</taxon>
        <taxon>Chitinophagales</taxon>
        <taxon>Chitinophagaceae</taxon>
        <taxon>Flaviaestuariibacter</taxon>
    </lineage>
</organism>
<keyword evidence="10" id="KW-0067">ATP-binding</keyword>
<keyword evidence="6" id="KW-0808">Transferase</keyword>
<dbReference type="InterPro" id="IPR003661">
    <property type="entry name" value="HisK_dim/P_dom"/>
</dbReference>
<dbReference type="InterPro" id="IPR050398">
    <property type="entry name" value="HssS/ArlS-like"/>
</dbReference>
<evidence type="ECO:0000259" key="17">
    <source>
        <dbReference type="PROSITE" id="PS50885"/>
    </source>
</evidence>
<dbReference type="Gene3D" id="3.30.565.10">
    <property type="entry name" value="Histidine kinase-like ATPase, C-terminal domain"/>
    <property type="match status" value="1"/>
</dbReference>
<sequence length="1247" mass="143088">MNRWRIDSRLPRRTLLFTAGALLLLSFFTSLYFHEVPSLEREQRHIEEHLHSAEADFAAVIAERGLVQRLALRQETEAEFNSLQQKKYGLYLYDAAGTLLYWNNQRSLPTAKDIRRHDGHYAESLPNGFYIILKRSVPIPAANRSITAIAMVPILYTFDYQHSSYLRTSFAHDADAVRKIRIAATRTPYAIRDRSTLTLFHIEAKPHSPDARVDAVSAILRIMAFLLLLAFIHFLAEDVTRKRGALRGIAFLLVVLVAVRVLLLFVPALFSFRQFTLFDPAVYSNYHNPLFRSLGDLLISTLFACWLIAFTWWQMGPQGRLPRVVQGRYKLWAGVIALFVLMFTTFQFANVVRSLVADSSISFNVTYFFSLDVFTVVGFVELALLTVSYYYFTRVLYRFIFPAFAGRMLLLYFGLAGIGLLFLTLRSGNAIVLFHLPVLLWLLCYTLLVSREQFLVNRFRITMAGVLFWIFVFSISLAIIILGENREKELRMRKAIAEKYHELTEPTGERTLSIALAYLDNDFLRGNFRRFFRPTESNLLRDSIISENITGYLNKYQTRIFVFDGANNPVNNPDPVTYGELNNLFTVQSKPTGVPDLSYFETSFDQFTYITKRNVTDSLGVIGTFFIVSTPRKYNSEALYPELFRRINESDEERSPIYAIYKNRLLVGSSSKYSFKINLTGADIPLTEFERRITPDYDELWYRASSSKVVVIAKKRDTLIESITLFSYLFCAFLFLVSVLRLVTLLLRHSENWRGLPFWQLNIRTQVHGTIIFISIFSFLVIGVATISFFIARYQRNNIDRLSRTAGIVVREMQQRVLTGTSLMDGVQAVDSTGSLSLQRLINEIAEIHNVDVNLYDPSGDLRVSSEPEVYKRGLLSTRMHPVAYHHLNRLREVQYVQEERLSSLRYLSIYAAIRNEKGEVYAYLNIPYFLSQIDVNQEISNFLVTIINLNAFIFLIAGIIALIITNRITRSFSLIGEKMRDISLGRRNEEIEWHRNDEIGELVQQYNKMVRQLEESADALARSEREGAWREMARQVAHEIKNPLTPMKLSIQYLQRAVATQQPNVEALTTSVTKTLIEQIDHLAKISSDFARFANIGNRNLEEFDLHEVLMGLQDLHATNPKITLTWNRADGPARIVADKTHMNRLFTNLLTNAVEACSAQNECRLELNEVRTETTIRVEVRDNGEGIPEEMQGRIFTPNFTTKSSGTGLGLAMSKSIVEQAGGRIWFETERGKGTSFFVELPLKE</sequence>
<dbReference type="SMART" id="SM00387">
    <property type="entry name" value="HATPase_c"/>
    <property type="match status" value="1"/>
</dbReference>
<dbReference type="PROSITE" id="PS50885">
    <property type="entry name" value="HAMP"/>
    <property type="match status" value="1"/>
</dbReference>
<evidence type="ECO:0000256" key="4">
    <source>
        <dbReference type="ARBA" id="ARBA00022475"/>
    </source>
</evidence>
<evidence type="ECO:0000313" key="18">
    <source>
        <dbReference type="EMBL" id="GAA4332241.1"/>
    </source>
</evidence>
<feature type="transmembrane region" description="Helical" evidence="15">
    <location>
        <begin position="404"/>
        <end position="425"/>
    </location>
</feature>
<dbReference type="InterPro" id="IPR036890">
    <property type="entry name" value="HATPase_C_sf"/>
</dbReference>
<dbReference type="InterPro" id="IPR036097">
    <property type="entry name" value="HisK_dim/P_sf"/>
</dbReference>
<evidence type="ECO:0000313" key="19">
    <source>
        <dbReference type="Proteomes" id="UP001501725"/>
    </source>
</evidence>
<feature type="transmembrane region" description="Helical" evidence="15">
    <location>
        <begin position="431"/>
        <end position="449"/>
    </location>
</feature>
<feature type="transmembrane region" description="Helical" evidence="15">
    <location>
        <begin position="725"/>
        <end position="747"/>
    </location>
</feature>
<gene>
    <name evidence="18" type="ORF">GCM10023184_24700</name>
</gene>
<keyword evidence="8" id="KW-0547">Nucleotide-binding</keyword>
<feature type="transmembrane region" description="Helical" evidence="15">
    <location>
        <begin position="331"/>
        <end position="349"/>
    </location>
</feature>
<dbReference type="PANTHER" id="PTHR45528">
    <property type="entry name" value="SENSOR HISTIDINE KINASE CPXA"/>
    <property type="match status" value="1"/>
</dbReference>
<keyword evidence="12" id="KW-0902">Two-component regulatory system</keyword>
<dbReference type="InterPro" id="IPR005467">
    <property type="entry name" value="His_kinase_dom"/>
</dbReference>
<evidence type="ECO:0000256" key="8">
    <source>
        <dbReference type="ARBA" id="ARBA00022741"/>
    </source>
</evidence>
<dbReference type="SUPFAM" id="SSF47384">
    <property type="entry name" value="Homodimeric domain of signal transducing histidine kinase"/>
    <property type="match status" value="1"/>
</dbReference>
<dbReference type="PANTHER" id="PTHR45528:SF1">
    <property type="entry name" value="SENSOR HISTIDINE KINASE CPXA"/>
    <property type="match status" value="1"/>
</dbReference>
<dbReference type="PROSITE" id="PS50109">
    <property type="entry name" value="HIS_KIN"/>
    <property type="match status" value="1"/>
</dbReference>
<feature type="transmembrane region" description="Helical" evidence="15">
    <location>
        <begin position="248"/>
        <end position="270"/>
    </location>
</feature>
<evidence type="ECO:0000256" key="11">
    <source>
        <dbReference type="ARBA" id="ARBA00022989"/>
    </source>
</evidence>
<dbReference type="GO" id="GO:0016301">
    <property type="term" value="F:kinase activity"/>
    <property type="evidence" value="ECO:0007669"/>
    <property type="project" value="UniProtKB-KW"/>
</dbReference>
<feature type="transmembrane region" description="Helical" evidence="15">
    <location>
        <begin position="290"/>
        <end position="310"/>
    </location>
</feature>
<dbReference type="Pfam" id="PF02518">
    <property type="entry name" value="HATPase_c"/>
    <property type="match status" value="1"/>
</dbReference>
<dbReference type="EMBL" id="BAABGY010000007">
    <property type="protein sequence ID" value="GAA4332241.1"/>
    <property type="molecule type" value="Genomic_DNA"/>
</dbReference>
<comment type="catalytic activity">
    <reaction evidence="1">
        <text>ATP + protein L-histidine = ADP + protein N-phospho-L-histidine.</text>
        <dbReference type="EC" id="2.7.13.3"/>
    </reaction>
</comment>
<dbReference type="SMART" id="SM00388">
    <property type="entry name" value="HisKA"/>
    <property type="match status" value="1"/>
</dbReference>
<feature type="transmembrane region" description="Helical" evidence="15">
    <location>
        <begin position="943"/>
        <end position="965"/>
    </location>
</feature>
<dbReference type="InterPro" id="IPR003660">
    <property type="entry name" value="HAMP_dom"/>
</dbReference>
<keyword evidence="19" id="KW-1185">Reference proteome</keyword>
<evidence type="ECO:0000256" key="5">
    <source>
        <dbReference type="ARBA" id="ARBA00022553"/>
    </source>
</evidence>
<evidence type="ECO:0000256" key="10">
    <source>
        <dbReference type="ARBA" id="ARBA00022840"/>
    </source>
</evidence>
<proteinExistence type="predicted"/>
<evidence type="ECO:0000256" key="14">
    <source>
        <dbReference type="SAM" id="Coils"/>
    </source>
</evidence>
<comment type="subcellular location">
    <subcellularLocation>
        <location evidence="2">Cell membrane</location>
        <topology evidence="2">Multi-pass membrane protein</topology>
    </subcellularLocation>
</comment>
<evidence type="ECO:0000256" key="13">
    <source>
        <dbReference type="ARBA" id="ARBA00023136"/>
    </source>
</evidence>
<comment type="caution">
    <text evidence="18">The sequence shown here is derived from an EMBL/GenBank/DDBJ whole genome shotgun (WGS) entry which is preliminary data.</text>
</comment>
<dbReference type="Gene3D" id="1.10.287.130">
    <property type="match status" value="1"/>
</dbReference>
<dbReference type="InterPro" id="IPR003594">
    <property type="entry name" value="HATPase_dom"/>
</dbReference>
<dbReference type="CDD" id="cd00075">
    <property type="entry name" value="HATPase"/>
    <property type="match status" value="1"/>
</dbReference>
<keyword evidence="7 15" id="KW-0812">Transmembrane</keyword>
<feature type="coiled-coil region" evidence="14">
    <location>
        <begin position="997"/>
        <end position="1027"/>
    </location>
</feature>
<feature type="transmembrane region" description="Helical" evidence="15">
    <location>
        <begin position="218"/>
        <end position="236"/>
    </location>
</feature>
<dbReference type="Pfam" id="PF00672">
    <property type="entry name" value="HAMP"/>
    <property type="match status" value="1"/>
</dbReference>
<evidence type="ECO:0000256" key="7">
    <source>
        <dbReference type="ARBA" id="ARBA00022692"/>
    </source>
</evidence>
<evidence type="ECO:0000256" key="12">
    <source>
        <dbReference type="ARBA" id="ARBA00023012"/>
    </source>
</evidence>
<dbReference type="CDD" id="cd00082">
    <property type="entry name" value="HisKA"/>
    <property type="match status" value="1"/>
</dbReference>
<keyword evidence="4" id="KW-1003">Cell membrane</keyword>
<dbReference type="Pfam" id="PF00512">
    <property type="entry name" value="HisKA"/>
    <property type="match status" value="1"/>
</dbReference>
<evidence type="ECO:0000256" key="15">
    <source>
        <dbReference type="SAM" id="Phobius"/>
    </source>
</evidence>
<protein>
    <recommendedName>
        <fullName evidence="3">histidine kinase</fullName>
        <ecNumber evidence="3">2.7.13.3</ecNumber>
    </recommendedName>
</protein>
<dbReference type="PRINTS" id="PR00344">
    <property type="entry name" value="BCTRLSENSOR"/>
</dbReference>
<accession>A0ABP8GZN1</accession>
<dbReference type="RefSeq" id="WP_345256046.1">
    <property type="nucleotide sequence ID" value="NZ_BAABGY010000007.1"/>
</dbReference>
<evidence type="ECO:0000256" key="9">
    <source>
        <dbReference type="ARBA" id="ARBA00022777"/>
    </source>
</evidence>
<keyword evidence="14" id="KW-0175">Coiled coil</keyword>
<evidence type="ECO:0000259" key="16">
    <source>
        <dbReference type="PROSITE" id="PS50109"/>
    </source>
</evidence>
<dbReference type="Proteomes" id="UP001501725">
    <property type="component" value="Unassembled WGS sequence"/>
</dbReference>
<dbReference type="InterPro" id="IPR004358">
    <property type="entry name" value="Sig_transdc_His_kin-like_C"/>
</dbReference>
<keyword evidence="5" id="KW-0597">Phosphoprotein</keyword>
<keyword evidence="9 18" id="KW-0418">Kinase</keyword>
<dbReference type="EC" id="2.7.13.3" evidence="3"/>
<feature type="transmembrane region" description="Helical" evidence="15">
    <location>
        <begin position="767"/>
        <end position="792"/>
    </location>
</feature>
<dbReference type="CDD" id="cd06225">
    <property type="entry name" value="HAMP"/>
    <property type="match status" value="1"/>
</dbReference>
<dbReference type="SUPFAM" id="SSF55874">
    <property type="entry name" value="ATPase domain of HSP90 chaperone/DNA topoisomerase II/histidine kinase"/>
    <property type="match status" value="1"/>
</dbReference>
<keyword evidence="13 15" id="KW-0472">Membrane</keyword>
<name>A0ABP8GZN1_9BACT</name>
<reference evidence="19" key="1">
    <citation type="journal article" date="2019" name="Int. J. Syst. Evol. Microbiol.">
        <title>The Global Catalogue of Microorganisms (GCM) 10K type strain sequencing project: providing services to taxonomists for standard genome sequencing and annotation.</title>
        <authorList>
            <consortium name="The Broad Institute Genomics Platform"/>
            <consortium name="The Broad Institute Genome Sequencing Center for Infectious Disease"/>
            <person name="Wu L."/>
            <person name="Ma J."/>
        </authorList>
    </citation>
    <scope>NUCLEOTIDE SEQUENCE [LARGE SCALE GENOMIC DNA]</scope>
    <source>
        <strain evidence="19">JCM 17919</strain>
    </source>
</reference>
<dbReference type="Gene3D" id="6.10.340.10">
    <property type="match status" value="1"/>
</dbReference>
<evidence type="ECO:0000256" key="1">
    <source>
        <dbReference type="ARBA" id="ARBA00000085"/>
    </source>
</evidence>
<evidence type="ECO:0000256" key="2">
    <source>
        <dbReference type="ARBA" id="ARBA00004651"/>
    </source>
</evidence>
<dbReference type="SUPFAM" id="SSF158472">
    <property type="entry name" value="HAMP domain-like"/>
    <property type="match status" value="1"/>
</dbReference>
<feature type="domain" description="Histidine kinase" evidence="16">
    <location>
        <begin position="1036"/>
        <end position="1247"/>
    </location>
</feature>
<evidence type="ECO:0000256" key="6">
    <source>
        <dbReference type="ARBA" id="ARBA00022679"/>
    </source>
</evidence>
<evidence type="ECO:0000256" key="3">
    <source>
        <dbReference type="ARBA" id="ARBA00012438"/>
    </source>
</evidence>
<keyword evidence="11 15" id="KW-1133">Transmembrane helix</keyword>